<protein>
    <submittedName>
        <fullName evidence="1">Uncharacterized protein</fullName>
    </submittedName>
</protein>
<dbReference type="AlphaFoldDB" id="A0A0C9VVG1"/>
<dbReference type="HOGENOM" id="CLU_1349663_0_0_1"/>
<dbReference type="Proteomes" id="UP000054279">
    <property type="component" value="Unassembled WGS sequence"/>
</dbReference>
<proteinExistence type="predicted"/>
<organism evidence="1 2">
    <name type="scientific">Sphaerobolus stellatus (strain SS14)</name>
    <dbReference type="NCBI Taxonomy" id="990650"/>
    <lineage>
        <taxon>Eukaryota</taxon>
        <taxon>Fungi</taxon>
        <taxon>Dikarya</taxon>
        <taxon>Basidiomycota</taxon>
        <taxon>Agaricomycotina</taxon>
        <taxon>Agaricomycetes</taxon>
        <taxon>Phallomycetidae</taxon>
        <taxon>Geastrales</taxon>
        <taxon>Sphaerobolaceae</taxon>
        <taxon>Sphaerobolus</taxon>
    </lineage>
</organism>
<accession>A0A0C9VVG1</accession>
<reference evidence="1 2" key="1">
    <citation type="submission" date="2014-06" db="EMBL/GenBank/DDBJ databases">
        <title>Evolutionary Origins and Diversification of the Mycorrhizal Mutualists.</title>
        <authorList>
            <consortium name="DOE Joint Genome Institute"/>
            <consortium name="Mycorrhizal Genomics Consortium"/>
            <person name="Kohler A."/>
            <person name="Kuo A."/>
            <person name="Nagy L.G."/>
            <person name="Floudas D."/>
            <person name="Copeland A."/>
            <person name="Barry K.W."/>
            <person name="Cichocki N."/>
            <person name="Veneault-Fourrey C."/>
            <person name="LaButti K."/>
            <person name="Lindquist E.A."/>
            <person name="Lipzen A."/>
            <person name="Lundell T."/>
            <person name="Morin E."/>
            <person name="Murat C."/>
            <person name="Riley R."/>
            <person name="Ohm R."/>
            <person name="Sun H."/>
            <person name="Tunlid A."/>
            <person name="Henrissat B."/>
            <person name="Grigoriev I.V."/>
            <person name="Hibbett D.S."/>
            <person name="Martin F."/>
        </authorList>
    </citation>
    <scope>NUCLEOTIDE SEQUENCE [LARGE SCALE GENOMIC DNA]</scope>
    <source>
        <strain evidence="1 2">SS14</strain>
    </source>
</reference>
<sequence length="203" mass="22373">MSKLIKNDTSTPWIDNLQALCLTDYSGILSGLVSRITHTPKSEVITPLLLNAMRRFDEASAYGSIKHCKSLNNPYKSCYTAIASALELPHTAWYCHPGEKTTHLRTEGPGANNIDPSFSPQQYISRHPIFYCNMKADTAYLLRNPALKIPSSYGCSATSDGSFDTAIMPSRSVEDPAVDNIVLVTEVNVKIPVRITEWSYGTA</sequence>
<name>A0A0C9VVG1_SPHS4</name>
<evidence type="ECO:0000313" key="1">
    <source>
        <dbReference type="EMBL" id="KIJ42276.1"/>
    </source>
</evidence>
<keyword evidence="2" id="KW-1185">Reference proteome</keyword>
<gene>
    <name evidence="1" type="ORF">M422DRAFT_254680</name>
</gene>
<evidence type="ECO:0000313" key="2">
    <source>
        <dbReference type="Proteomes" id="UP000054279"/>
    </source>
</evidence>
<dbReference type="EMBL" id="KN837131">
    <property type="protein sequence ID" value="KIJ42276.1"/>
    <property type="molecule type" value="Genomic_DNA"/>
</dbReference>